<protein>
    <submittedName>
        <fullName evidence="1">Uncharacterized protein</fullName>
    </submittedName>
</protein>
<evidence type="ECO:0000313" key="1">
    <source>
        <dbReference type="EMBL" id="MBD3586612.1"/>
    </source>
</evidence>
<sequence length="70" mass="8051">MSGFFIAILQHQTHTLPFQPAIPCLAFSNKRDQAEGVWTNNNNCHYKAIALVWVWRMRMSITCENRNTGA</sequence>
<accession>A0ABR8LLK0</accession>
<gene>
    <name evidence="1" type="ORF">HHX48_12765</name>
</gene>
<organism evidence="1 2">
    <name type="scientific">Salinimonas profundi</name>
    <dbReference type="NCBI Taxonomy" id="2729140"/>
    <lineage>
        <taxon>Bacteria</taxon>
        <taxon>Pseudomonadati</taxon>
        <taxon>Pseudomonadota</taxon>
        <taxon>Gammaproteobacteria</taxon>
        <taxon>Alteromonadales</taxon>
        <taxon>Alteromonadaceae</taxon>
        <taxon>Alteromonas/Salinimonas group</taxon>
        <taxon>Salinimonas</taxon>
    </lineage>
</organism>
<dbReference type="RefSeq" id="WP_191025695.1">
    <property type="nucleotide sequence ID" value="NZ_JABBXD010000007.1"/>
</dbReference>
<evidence type="ECO:0000313" key="2">
    <source>
        <dbReference type="Proteomes" id="UP000624419"/>
    </source>
</evidence>
<dbReference type="Proteomes" id="UP000624419">
    <property type="component" value="Unassembled WGS sequence"/>
</dbReference>
<proteinExistence type="predicted"/>
<keyword evidence="2" id="KW-1185">Reference proteome</keyword>
<name>A0ABR8LLK0_9ALTE</name>
<comment type="caution">
    <text evidence="1">The sequence shown here is derived from an EMBL/GenBank/DDBJ whole genome shotgun (WGS) entry which is preliminary data.</text>
</comment>
<reference evidence="1 2" key="1">
    <citation type="submission" date="2020-04" db="EMBL/GenBank/DDBJ databases">
        <title>Salinimonas sp. HHU 13199.</title>
        <authorList>
            <person name="Cui X."/>
            <person name="Zhang D."/>
        </authorList>
    </citation>
    <scope>NUCLEOTIDE SEQUENCE [LARGE SCALE GENOMIC DNA]</scope>
    <source>
        <strain evidence="1 2">HHU 13199</strain>
    </source>
</reference>
<dbReference type="EMBL" id="JABBXD010000007">
    <property type="protein sequence ID" value="MBD3586612.1"/>
    <property type="molecule type" value="Genomic_DNA"/>
</dbReference>